<dbReference type="PANTHER" id="PTHR43394">
    <property type="entry name" value="ATP-DEPENDENT PERMEASE MDL1, MITOCHONDRIAL"/>
    <property type="match status" value="1"/>
</dbReference>
<gene>
    <name evidence="12" type="ORF">B5E91_07355</name>
</gene>
<keyword evidence="8 9" id="KW-0472">Membrane</keyword>
<feature type="transmembrane region" description="Helical" evidence="9">
    <location>
        <begin position="271"/>
        <end position="295"/>
    </location>
</feature>
<evidence type="ECO:0000256" key="2">
    <source>
        <dbReference type="ARBA" id="ARBA00022448"/>
    </source>
</evidence>
<keyword evidence="5" id="KW-0547">Nucleotide-binding</keyword>
<evidence type="ECO:0000313" key="13">
    <source>
        <dbReference type="Proteomes" id="UP000196258"/>
    </source>
</evidence>
<dbReference type="Pfam" id="PF00664">
    <property type="entry name" value="ABC_membrane"/>
    <property type="match status" value="1"/>
</dbReference>
<dbReference type="Proteomes" id="UP000196258">
    <property type="component" value="Unassembled WGS sequence"/>
</dbReference>
<reference evidence="13" key="1">
    <citation type="submission" date="2017-04" db="EMBL/GenBank/DDBJ databases">
        <title>Function of individual gut microbiota members based on whole genome sequencing of pure cultures obtained from chicken caecum.</title>
        <authorList>
            <person name="Medvecky M."/>
            <person name="Cejkova D."/>
            <person name="Polansky O."/>
            <person name="Karasova D."/>
            <person name="Kubasova T."/>
            <person name="Cizek A."/>
            <person name="Rychlik I."/>
        </authorList>
    </citation>
    <scope>NUCLEOTIDE SEQUENCE [LARGE SCALE GENOMIC DNA]</scope>
    <source>
        <strain evidence="13">An149</strain>
    </source>
</reference>
<feature type="transmembrane region" description="Helical" evidence="9">
    <location>
        <begin position="237"/>
        <end position="259"/>
    </location>
</feature>
<name>A0A1Y4QIN4_9FIRM</name>
<dbReference type="GO" id="GO:0005886">
    <property type="term" value="C:plasma membrane"/>
    <property type="evidence" value="ECO:0007669"/>
    <property type="project" value="UniProtKB-SubCell"/>
</dbReference>
<dbReference type="InterPro" id="IPR003439">
    <property type="entry name" value="ABC_transporter-like_ATP-bd"/>
</dbReference>
<feature type="transmembrane region" description="Helical" evidence="9">
    <location>
        <begin position="132"/>
        <end position="151"/>
    </location>
</feature>
<evidence type="ECO:0000256" key="4">
    <source>
        <dbReference type="ARBA" id="ARBA00022692"/>
    </source>
</evidence>
<dbReference type="GO" id="GO:0015421">
    <property type="term" value="F:ABC-type oligopeptide transporter activity"/>
    <property type="evidence" value="ECO:0007669"/>
    <property type="project" value="TreeGrafter"/>
</dbReference>
<evidence type="ECO:0000256" key="8">
    <source>
        <dbReference type="ARBA" id="ARBA00023136"/>
    </source>
</evidence>
<dbReference type="FunFam" id="3.40.50.300:FF:000854">
    <property type="entry name" value="Multidrug ABC transporter ATP-binding protein"/>
    <property type="match status" value="1"/>
</dbReference>
<evidence type="ECO:0000256" key="1">
    <source>
        <dbReference type="ARBA" id="ARBA00004651"/>
    </source>
</evidence>
<dbReference type="InterPro" id="IPR027417">
    <property type="entry name" value="P-loop_NTPase"/>
</dbReference>
<sequence>MKLSKYLKVYWLPATVGFIFKIAEAFLELMVPLVMADIIDIGIKNNDKNYILMKGLVLVALAIIGYLFALVCQYYASLTSQSVGTELRKDMYHQINKYDHHNLDKLGTPTLVTRLINDVVQIQLAIAMTIRLTSRAPFIMIGSLVLAFFISGSLASIFIIGAIILAIIMFVITLTSIPYFNNIQHKLDQISLIVRENLTGIRVIRAFASQKKEISKFTRETSNQKDIQIKVGKIQALLNPFTYLIVNLAIVLIIYFGGIKVNIGDLSQGEIIALVNYMNSILLALIVFANVISIYNKAGASYSRIVEVLETQPEIKNEATFDKWLDTKEVICFKNVSFAYDKRNVLDDISFTIEQGQSIGVIGGTGAGKSTLVNLIGRFYDVNSGEILINGKSIKDYDLHTLRSFVGYVPQSISLISGTIRENLQFSNKDADDNLLIQALKMAQAEELIEGKKGLDTFIEQGGKNLSGGQRQRLTIARALVKQPKILILDDSSSALDYATDYRLRQELKKLDMTKIIVSQRIASLESMDKIIVLYHGKLVGFDSHEMLMKNCKIYQEIYASQRAGGGDKCEQ</sequence>
<dbReference type="RefSeq" id="WP_087256474.1">
    <property type="nucleotide sequence ID" value="NZ_CAJKXS010000049.1"/>
</dbReference>
<keyword evidence="6 12" id="KW-0067">ATP-binding</keyword>
<dbReference type="InterPro" id="IPR003593">
    <property type="entry name" value="AAA+_ATPase"/>
</dbReference>
<evidence type="ECO:0000259" key="10">
    <source>
        <dbReference type="PROSITE" id="PS50893"/>
    </source>
</evidence>
<comment type="caution">
    <text evidence="12">The sequence shown here is derived from an EMBL/GenBank/DDBJ whole genome shotgun (WGS) entry which is preliminary data.</text>
</comment>
<dbReference type="InterPro" id="IPR017871">
    <property type="entry name" value="ABC_transporter-like_CS"/>
</dbReference>
<dbReference type="SUPFAM" id="SSF90123">
    <property type="entry name" value="ABC transporter transmembrane region"/>
    <property type="match status" value="1"/>
</dbReference>
<feature type="transmembrane region" description="Helical" evidence="9">
    <location>
        <begin position="157"/>
        <end position="180"/>
    </location>
</feature>
<dbReference type="Gene3D" id="1.20.1560.10">
    <property type="entry name" value="ABC transporter type 1, transmembrane domain"/>
    <property type="match status" value="1"/>
</dbReference>
<evidence type="ECO:0000256" key="6">
    <source>
        <dbReference type="ARBA" id="ARBA00022840"/>
    </source>
</evidence>
<dbReference type="SUPFAM" id="SSF52540">
    <property type="entry name" value="P-loop containing nucleoside triphosphate hydrolases"/>
    <property type="match status" value="1"/>
</dbReference>
<dbReference type="SMART" id="SM00382">
    <property type="entry name" value="AAA"/>
    <property type="match status" value="1"/>
</dbReference>
<evidence type="ECO:0000256" key="3">
    <source>
        <dbReference type="ARBA" id="ARBA00022475"/>
    </source>
</evidence>
<keyword evidence="7 9" id="KW-1133">Transmembrane helix</keyword>
<dbReference type="CDD" id="cd18548">
    <property type="entry name" value="ABC_6TM_Tm287_like"/>
    <property type="match status" value="1"/>
</dbReference>
<evidence type="ECO:0000256" key="5">
    <source>
        <dbReference type="ARBA" id="ARBA00022741"/>
    </source>
</evidence>
<dbReference type="InterPro" id="IPR039421">
    <property type="entry name" value="Type_1_exporter"/>
</dbReference>
<dbReference type="InterPro" id="IPR036640">
    <property type="entry name" value="ABC1_TM_sf"/>
</dbReference>
<dbReference type="InterPro" id="IPR011527">
    <property type="entry name" value="ABC1_TM_dom"/>
</dbReference>
<feature type="domain" description="ABC transmembrane type-1" evidence="11">
    <location>
        <begin position="16"/>
        <end position="297"/>
    </location>
</feature>
<protein>
    <submittedName>
        <fullName evidence="12">ATP-binding protein</fullName>
    </submittedName>
</protein>
<dbReference type="EMBL" id="NFLB01000007">
    <property type="protein sequence ID" value="OUQ05129.1"/>
    <property type="molecule type" value="Genomic_DNA"/>
</dbReference>
<evidence type="ECO:0000259" key="11">
    <source>
        <dbReference type="PROSITE" id="PS50929"/>
    </source>
</evidence>
<evidence type="ECO:0000313" key="12">
    <source>
        <dbReference type="EMBL" id="OUQ05129.1"/>
    </source>
</evidence>
<keyword evidence="2" id="KW-0813">Transport</keyword>
<dbReference type="Pfam" id="PF00005">
    <property type="entry name" value="ABC_tran"/>
    <property type="match status" value="1"/>
</dbReference>
<evidence type="ECO:0000256" key="7">
    <source>
        <dbReference type="ARBA" id="ARBA00022989"/>
    </source>
</evidence>
<accession>A0A1Y4QIN4</accession>
<comment type="subcellular location">
    <subcellularLocation>
        <location evidence="1">Cell membrane</location>
        <topology evidence="1">Multi-pass membrane protein</topology>
    </subcellularLocation>
</comment>
<evidence type="ECO:0000256" key="9">
    <source>
        <dbReference type="SAM" id="Phobius"/>
    </source>
</evidence>
<dbReference type="PANTHER" id="PTHR43394:SF1">
    <property type="entry name" value="ATP-BINDING CASSETTE SUB-FAMILY B MEMBER 10, MITOCHONDRIAL"/>
    <property type="match status" value="1"/>
</dbReference>
<feature type="transmembrane region" description="Helical" evidence="9">
    <location>
        <begin position="51"/>
        <end position="72"/>
    </location>
</feature>
<keyword evidence="4 9" id="KW-0812">Transmembrane</keyword>
<dbReference type="PROSITE" id="PS50893">
    <property type="entry name" value="ABC_TRANSPORTER_2"/>
    <property type="match status" value="1"/>
</dbReference>
<dbReference type="PROSITE" id="PS50929">
    <property type="entry name" value="ABC_TM1F"/>
    <property type="match status" value="1"/>
</dbReference>
<dbReference type="GO" id="GO:0005524">
    <property type="term" value="F:ATP binding"/>
    <property type="evidence" value="ECO:0007669"/>
    <property type="project" value="UniProtKB-KW"/>
</dbReference>
<organism evidence="12 13">
    <name type="scientific">Thomasclavelia spiroformis</name>
    <dbReference type="NCBI Taxonomy" id="29348"/>
    <lineage>
        <taxon>Bacteria</taxon>
        <taxon>Bacillati</taxon>
        <taxon>Bacillota</taxon>
        <taxon>Erysipelotrichia</taxon>
        <taxon>Erysipelotrichales</taxon>
        <taxon>Coprobacillaceae</taxon>
        <taxon>Thomasclavelia</taxon>
    </lineage>
</organism>
<dbReference type="PROSITE" id="PS00211">
    <property type="entry name" value="ABC_TRANSPORTER_1"/>
    <property type="match status" value="1"/>
</dbReference>
<proteinExistence type="predicted"/>
<dbReference type="Gene3D" id="3.40.50.300">
    <property type="entry name" value="P-loop containing nucleotide triphosphate hydrolases"/>
    <property type="match status" value="1"/>
</dbReference>
<dbReference type="GO" id="GO:0016887">
    <property type="term" value="F:ATP hydrolysis activity"/>
    <property type="evidence" value="ECO:0007669"/>
    <property type="project" value="InterPro"/>
</dbReference>
<keyword evidence="3" id="KW-1003">Cell membrane</keyword>
<feature type="domain" description="ABC transporter" evidence="10">
    <location>
        <begin position="331"/>
        <end position="561"/>
    </location>
</feature>
<feature type="transmembrane region" description="Helical" evidence="9">
    <location>
        <begin position="9"/>
        <end position="31"/>
    </location>
</feature>
<dbReference type="AlphaFoldDB" id="A0A1Y4QIN4"/>